<feature type="signal peptide" evidence="1">
    <location>
        <begin position="1"/>
        <end position="38"/>
    </location>
</feature>
<dbReference type="AlphaFoldDB" id="A0A919TNA1"/>
<dbReference type="Proteomes" id="UP000629619">
    <property type="component" value="Unassembled WGS sequence"/>
</dbReference>
<keyword evidence="3" id="KW-1185">Reference proteome</keyword>
<proteinExistence type="predicted"/>
<protein>
    <submittedName>
        <fullName evidence="2">Uncharacterized protein</fullName>
    </submittedName>
</protein>
<reference evidence="2" key="1">
    <citation type="submission" date="2021-01" db="EMBL/GenBank/DDBJ databases">
        <title>Whole genome shotgun sequence of Actinoplanes siamensis NBRC 109076.</title>
        <authorList>
            <person name="Komaki H."/>
            <person name="Tamura T."/>
        </authorList>
    </citation>
    <scope>NUCLEOTIDE SEQUENCE</scope>
    <source>
        <strain evidence="2">NBRC 109076</strain>
    </source>
</reference>
<accession>A0A919TNA1</accession>
<evidence type="ECO:0000313" key="3">
    <source>
        <dbReference type="Proteomes" id="UP000629619"/>
    </source>
</evidence>
<comment type="caution">
    <text evidence="2">The sequence shown here is derived from an EMBL/GenBank/DDBJ whole genome shotgun (WGS) entry which is preliminary data.</text>
</comment>
<name>A0A919TNA1_9ACTN</name>
<evidence type="ECO:0000313" key="2">
    <source>
        <dbReference type="EMBL" id="GIF08484.1"/>
    </source>
</evidence>
<dbReference type="RefSeq" id="WP_203683836.1">
    <property type="nucleotide sequence ID" value="NZ_BOMW01000063.1"/>
</dbReference>
<keyword evidence="1" id="KW-0732">Signal</keyword>
<gene>
    <name evidence="2" type="ORF">Asi03nite_60220</name>
</gene>
<evidence type="ECO:0000256" key="1">
    <source>
        <dbReference type="SAM" id="SignalP"/>
    </source>
</evidence>
<feature type="chain" id="PRO_5037894467" evidence="1">
    <location>
        <begin position="39"/>
        <end position="356"/>
    </location>
</feature>
<organism evidence="2 3">
    <name type="scientific">Actinoplanes siamensis</name>
    <dbReference type="NCBI Taxonomy" id="1223317"/>
    <lineage>
        <taxon>Bacteria</taxon>
        <taxon>Bacillati</taxon>
        <taxon>Actinomycetota</taxon>
        <taxon>Actinomycetes</taxon>
        <taxon>Micromonosporales</taxon>
        <taxon>Micromonosporaceae</taxon>
        <taxon>Actinoplanes</taxon>
    </lineage>
</organism>
<sequence>MRTALRKHQNYAGRKLDLAVIALVTVAGSLLFPSLATAAEKPTITVDTVDATALGKATRRASKVGSKEAKLQVRVKGHVDKLARAGRLTDTAQVQVAAVPDPNIAGAEVNLLWDEGKAPHKVTVAKVAEDGKETPVGFGSIFLDTQTDEQVTPAGDGYDYGTAPKNMYRYKYGCIEQYWESTGVDDHYLWSCWEKWAEKGTNHWIYNRFGRFSRADYSWIPYTREFTIRSRPWAGSDAITALNSATPTASATNCEATQTVTLGFTRAGVSGQLGIPLHRCDSVNPVGTWGRKEIGVQFKGKTTKKVLYDDMAGDYTAKDKTVVPSWADYTWAAVDRKYGDFSLTTLDEFVRKDSGW</sequence>
<dbReference type="EMBL" id="BOMW01000063">
    <property type="protein sequence ID" value="GIF08484.1"/>
    <property type="molecule type" value="Genomic_DNA"/>
</dbReference>